<organism evidence="2 3">
    <name type="scientific">Fusarium torreyae</name>
    <dbReference type="NCBI Taxonomy" id="1237075"/>
    <lineage>
        <taxon>Eukaryota</taxon>
        <taxon>Fungi</taxon>
        <taxon>Dikarya</taxon>
        <taxon>Ascomycota</taxon>
        <taxon>Pezizomycotina</taxon>
        <taxon>Sordariomycetes</taxon>
        <taxon>Hypocreomycetidae</taxon>
        <taxon>Hypocreales</taxon>
        <taxon>Nectriaceae</taxon>
        <taxon>Fusarium</taxon>
    </lineage>
</organism>
<dbReference type="Pfam" id="PF08031">
    <property type="entry name" value="BBE"/>
    <property type="match status" value="1"/>
</dbReference>
<feature type="domain" description="Berberine/berberine-like" evidence="1">
    <location>
        <begin position="203"/>
        <end position="227"/>
    </location>
</feature>
<dbReference type="Proteomes" id="UP001152049">
    <property type="component" value="Unassembled WGS sequence"/>
</dbReference>
<dbReference type="OrthoDB" id="9983560at2759"/>
<dbReference type="GO" id="GO:0050660">
    <property type="term" value="F:flavin adenine dinucleotide binding"/>
    <property type="evidence" value="ECO:0007669"/>
    <property type="project" value="InterPro"/>
</dbReference>
<evidence type="ECO:0000313" key="2">
    <source>
        <dbReference type="EMBL" id="KAJ4246292.1"/>
    </source>
</evidence>
<dbReference type="InterPro" id="IPR012951">
    <property type="entry name" value="BBE"/>
</dbReference>
<evidence type="ECO:0000313" key="3">
    <source>
        <dbReference type="Proteomes" id="UP001152049"/>
    </source>
</evidence>
<dbReference type="GO" id="GO:0016491">
    <property type="term" value="F:oxidoreductase activity"/>
    <property type="evidence" value="ECO:0007669"/>
    <property type="project" value="InterPro"/>
</dbReference>
<keyword evidence="3" id="KW-1185">Reference proteome</keyword>
<sequence>MKAAVMTFSITKSKTASYDAFWKALRPCWQLLPNFNDSENYAYWPVTHREGDTLAFSVAPWFAPNHTLAELKLLFHTWEELSIDFSITEAEHDSFYGAWAAGFLREDIGGAKTKTAGRLCPTHSTRLSDKGGQVIGFGITGGPGPYPDNAVNRAWHSAAMWAISVVDFPEGSLWDVISEKCKTLTNEWMKPWRDVTPGGSAAEKYERLLSIKDKVDPSGLFYAHQGVGSDRWYVTYQRDGVPTQHGRLCRI</sequence>
<dbReference type="AlphaFoldDB" id="A0A9W8RN55"/>
<accession>A0A9W8RN55</accession>
<comment type="caution">
    <text evidence="2">The sequence shown here is derived from an EMBL/GenBank/DDBJ whole genome shotgun (WGS) entry which is preliminary data.</text>
</comment>
<dbReference type="EMBL" id="JAOQAZ010000043">
    <property type="protein sequence ID" value="KAJ4246292.1"/>
    <property type="molecule type" value="Genomic_DNA"/>
</dbReference>
<evidence type="ECO:0000259" key="1">
    <source>
        <dbReference type="Pfam" id="PF08031"/>
    </source>
</evidence>
<reference evidence="2" key="1">
    <citation type="submission" date="2022-09" db="EMBL/GenBank/DDBJ databases">
        <title>Fusarium specimens isolated from Avocado Roots.</title>
        <authorList>
            <person name="Stajich J."/>
            <person name="Roper C."/>
            <person name="Heimlech-Rivalta G."/>
        </authorList>
    </citation>
    <scope>NUCLEOTIDE SEQUENCE</scope>
    <source>
        <strain evidence="2">CF00136</strain>
    </source>
</reference>
<gene>
    <name evidence="2" type="ORF">NW762_013643</name>
</gene>
<protein>
    <recommendedName>
        <fullName evidence="1">Berberine/berberine-like domain-containing protein</fullName>
    </recommendedName>
</protein>
<proteinExistence type="predicted"/>
<name>A0A9W8RN55_9HYPO</name>